<evidence type="ECO:0000259" key="7">
    <source>
        <dbReference type="Pfam" id="PF10035"/>
    </source>
</evidence>
<feature type="transmembrane region" description="Helical" evidence="6">
    <location>
        <begin position="149"/>
        <end position="168"/>
    </location>
</feature>
<dbReference type="CDD" id="cd16380">
    <property type="entry name" value="YitT_C"/>
    <property type="match status" value="1"/>
</dbReference>
<accession>A0A318TSL7</accession>
<sequence length="282" mass="31290">MRGIKVKNILGILLGAAIFSFGLLHFNIQNELGEGGFSGITLILYFTLNWDPAIMNLILNIPMFIIGWKQFGRVEFIYTIIGTVAVSIFLRIFQVYEVNLNLQDDLLLAALFAGVFVGIGLGIIFRCGGTTGGVDIIARLTNKYVGWSMGRTMFLFDAFVILASWLTFLDARSMMYTLVAVFVGARVIDMVQDGAYSAKAALIISNNPDEIANLISEKMERGITVFHGYGHYTKQSKDVLYCIVGRNELVRLKSIIRSIDPNAFVSIIDVKDVTGEGFRIDE</sequence>
<evidence type="ECO:0000256" key="6">
    <source>
        <dbReference type="SAM" id="Phobius"/>
    </source>
</evidence>
<comment type="caution">
    <text evidence="8">The sequence shown here is derived from an EMBL/GenBank/DDBJ whole genome shotgun (WGS) entry which is preliminary data.</text>
</comment>
<dbReference type="Proteomes" id="UP000247416">
    <property type="component" value="Unassembled WGS sequence"/>
</dbReference>
<keyword evidence="5 6" id="KW-0472">Membrane</keyword>
<keyword evidence="9" id="KW-1185">Reference proteome</keyword>
<feature type="transmembrane region" description="Helical" evidence="6">
    <location>
        <begin position="40"/>
        <end position="64"/>
    </location>
</feature>
<dbReference type="InterPro" id="IPR019264">
    <property type="entry name" value="DUF2179"/>
</dbReference>
<dbReference type="Pfam" id="PF02588">
    <property type="entry name" value="YitT_membrane"/>
    <property type="match status" value="1"/>
</dbReference>
<protein>
    <submittedName>
        <fullName evidence="8">Uncharacterized membrane-anchored protein YitT (DUF2179 family)</fullName>
    </submittedName>
</protein>
<dbReference type="InterPro" id="IPR015867">
    <property type="entry name" value="N-reg_PII/ATP_PRibTrfase_C"/>
</dbReference>
<evidence type="ECO:0000256" key="4">
    <source>
        <dbReference type="ARBA" id="ARBA00022989"/>
    </source>
</evidence>
<dbReference type="Gene3D" id="3.30.70.120">
    <property type="match status" value="1"/>
</dbReference>
<name>A0A318TSL7_9BACL</name>
<dbReference type="PANTHER" id="PTHR33545:SF10">
    <property type="entry name" value="UPF0750 MEMBRANE PROTEIN YPJC"/>
    <property type="match status" value="1"/>
</dbReference>
<evidence type="ECO:0000313" key="8">
    <source>
        <dbReference type="EMBL" id="PYF06917.1"/>
    </source>
</evidence>
<evidence type="ECO:0000256" key="1">
    <source>
        <dbReference type="ARBA" id="ARBA00004651"/>
    </source>
</evidence>
<dbReference type="InterPro" id="IPR003740">
    <property type="entry name" value="YitT"/>
</dbReference>
<gene>
    <name evidence="8" type="ORF">BJ095_107153</name>
</gene>
<keyword evidence="2" id="KW-1003">Cell membrane</keyword>
<comment type="subcellular location">
    <subcellularLocation>
        <location evidence="1">Cell membrane</location>
        <topology evidence="1">Multi-pass membrane protein</topology>
    </subcellularLocation>
</comment>
<dbReference type="EMBL" id="QJTJ01000007">
    <property type="protein sequence ID" value="PYF06917.1"/>
    <property type="molecule type" value="Genomic_DNA"/>
</dbReference>
<dbReference type="PANTHER" id="PTHR33545">
    <property type="entry name" value="UPF0750 MEMBRANE PROTEIN YITT-RELATED"/>
    <property type="match status" value="1"/>
</dbReference>
<feature type="transmembrane region" description="Helical" evidence="6">
    <location>
        <begin position="76"/>
        <end position="94"/>
    </location>
</feature>
<evidence type="ECO:0000256" key="2">
    <source>
        <dbReference type="ARBA" id="ARBA00022475"/>
    </source>
</evidence>
<keyword evidence="3 6" id="KW-0812">Transmembrane</keyword>
<organism evidence="8 9">
    <name type="scientific">Ureibacillus chungkukjangi</name>
    <dbReference type="NCBI Taxonomy" id="1202712"/>
    <lineage>
        <taxon>Bacteria</taxon>
        <taxon>Bacillati</taxon>
        <taxon>Bacillota</taxon>
        <taxon>Bacilli</taxon>
        <taxon>Bacillales</taxon>
        <taxon>Caryophanaceae</taxon>
        <taxon>Ureibacillus</taxon>
    </lineage>
</organism>
<evidence type="ECO:0000313" key="9">
    <source>
        <dbReference type="Proteomes" id="UP000247416"/>
    </source>
</evidence>
<evidence type="ECO:0000256" key="5">
    <source>
        <dbReference type="ARBA" id="ARBA00023136"/>
    </source>
</evidence>
<dbReference type="InterPro" id="IPR051461">
    <property type="entry name" value="UPF0750_membrane"/>
</dbReference>
<dbReference type="GO" id="GO:0005886">
    <property type="term" value="C:plasma membrane"/>
    <property type="evidence" value="ECO:0007669"/>
    <property type="project" value="UniProtKB-SubCell"/>
</dbReference>
<proteinExistence type="predicted"/>
<dbReference type="PIRSF" id="PIRSF006483">
    <property type="entry name" value="Membrane_protein_YitT"/>
    <property type="match status" value="1"/>
</dbReference>
<reference evidence="8 9" key="1">
    <citation type="submission" date="2018-06" db="EMBL/GenBank/DDBJ databases">
        <title>Genomic Encyclopedia of Archaeal and Bacterial Type Strains, Phase II (KMG-II): from individual species to whole genera.</title>
        <authorList>
            <person name="Goeker M."/>
        </authorList>
    </citation>
    <scope>NUCLEOTIDE SEQUENCE [LARGE SCALE GENOMIC DNA]</scope>
    <source>
        <strain evidence="8 9">KACC 16626</strain>
    </source>
</reference>
<feature type="transmembrane region" description="Helical" evidence="6">
    <location>
        <begin position="9"/>
        <end position="28"/>
    </location>
</feature>
<dbReference type="AlphaFoldDB" id="A0A318TSL7"/>
<feature type="domain" description="DUF2179" evidence="7">
    <location>
        <begin position="221"/>
        <end position="275"/>
    </location>
</feature>
<dbReference type="Pfam" id="PF10035">
    <property type="entry name" value="DUF2179"/>
    <property type="match status" value="1"/>
</dbReference>
<evidence type="ECO:0000256" key="3">
    <source>
        <dbReference type="ARBA" id="ARBA00022692"/>
    </source>
</evidence>
<feature type="transmembrane region" description="Helical" evidence="6">
    <location>
        <begin position="106"/>
        <end position="128"/>
    </location>
</feature>
<keyword evidence="4 6" id="KW-1133">Transmembrane helix</keyword>